<evidence type="ECO:0000313" key="5">
    <source>
        <dbReference type="Proteomes" id="UP000198825"/>
    </source>
</evidence>
<comment type="similarity">
    <text evidence="1">Belongs to the PemK/MazF family.</text>
</comment>
<feature type="region of interest" description="Disordered" evidence="3">
    <location>
        <begin position="35"/>
        <end position="54"/>
    </location>
</feature>
<dbReference type="EMBL" id="LT629799">
    <property type="protein sequence ID" value="SDU94244.1"/>
    <property type="molecule type" value="Genomic_DNA"/>
</dbReference>
<protein>
    <submittedName>
        <fullName evidence="4">mRNA interferase MazF</fullName>
    </submittedName>
</protein>
<evidence type="ECO:0000256" key="2">
    <source>
        <dbReference type="ARBA" id="ARBA00022649"/>
    </source>
</evidence>
<dbReference type="GO" id="GO:0003677">
    <property type="term" value="F:DNA binding"/>
    <property type="evidence" value="ECO:0007669"/>
    <property type="project" value="InterPro"/>
</dbReference>
<organism evidence="4 5">
    <name type="scientific">Microlunatus sagamiharensis</name>
    <dbReference type="NCBI Taxonomy" id="546874"/>
    <lineage>
        <taxon>Bacteria</taxon>
        <taxon>Bacillati</taxon>
        <taxon>Actinomycetota</taxon>
        <taxon>Actinomycetes</taxon>
        <taxon>Propionibacteriales</taxon>
        <taxon>Propionibacteriaceae</taxon>
        <taxon>Microlunatus</taxon>
    </lineage>
</organism>
<dbReference type="OrthoDB" id="4225032at2"/>
<evidence type="ECO:0000256" key="1">
    <source>
        <dbReference type="ARBA" id="ARBA00007521"/>
    </source>
</evidence>
<feature type="compositionally biased region" description="Low complexity" evidence="3">
    <location>
        <begin position="35"/>
        <end position="52"/>
    </location>
</feature>
<dbReference type="Proteomes" id="UP000198825">
    <property type="component" value="Chromosome I"/>
</dbReference>
<dbReference type="Gene3D" id="2.30.30.110">
    <property type="match status" value="1"/>
</dbReference>
<reference evidence="5" key="1">
    <citation type="submission" date="2016-10" db="EMBL/GenBank/DDBJ databases">
        <authorList>
            <person name="Varghese N."/>
            <person name="Submissions S."/>
        </authorList>
    </citation>
    <scope>NUCLEOTIDE SEQUENCE [LARGE SCALE GENOMIC DNA]</scope>
    <source>
        <strain evidence="5">DSM 21743</strain>
    </source>
</reference>
<keyword evidence="5" id="KW-1185">Reference proteome</keyword>
<dbReference type="SUPFAM" id="SSF50118">
    <property type="entry name" value="Cell growth inhibitor/plasmid maintenance toxic component"/>
    <property type="match status" value="1"/>
</dbReference>
<evidence type="ECO:0000256" key="3">
    <source>
        <dbReference type="SAM" id="MobiDB-lite"/>
    </source>
</evidence>
<dbReference type="STRING" id="546874.SAMN04488544_2330"/>
<dbReference type="InterPro" id="IPR011067">
    <property type="entry name" value="Plasmid_toxin/cell-grow_inhib"/>
</dbReference>
<proteinExistence type="inferred from homology"/>
<dbReference type="InterPro" id="IPR003477">
    <property type="entry name" value="PemK-like"/>
</dbReference>
<name>A0A1H2MMF4_9ACTN</name>
<evidence type="ECO:0000313" key="4">
    <source>
        <dbReference type="EMBL" id="SDU94244.1"/>
    </source>
</evidence>
<dbReference type="Pfam" id="PF02452">
    <property type="entry name" value="PemK_toxin"/>
    <property type="match status" value="1"/>
</dbReference>
<gene>
    <name evidence="4" type="ORF">SAMN04488544_2330</name>
</gene>
<keyword evidence="2" id="KW-1277">Toxin-antitoxin system</keyword>
<sequence>MIRGAVYAVDLGRPRGHEQGGRRLGLLVSPSDSPSSVVTVVPTSTSTSAGPSIHRPELEVAGRTMRFLVDQVRSIDVAYVHGDPVDFLNRDELAEVELALAHYLGVQASIARPSSRPGTPATRES</sequence>
<accession>A0A1H2MMF4</accession>
<dbReference type="AlphaFoldDB" id="A0A1H2MMF4"/>